<evidence type="ECO:0000313" key="3">
    <source>
        <dbReference type="Proteomes" id="UP000749311"/>
    </source>
</evidence>
<dbReference type="EMBL" id="JAAMOZ010000001">
    <property type="protein sequence ID" value="NIH57480.1"/>
    <property type="molecule type" value="Genomic_DNA"/>
</dbReference>
<reference evidence="2 3" key="1">
    <citation type="submission" date="2020-02" db="EMBL/GenBank/DDBJ databases">
        <title>Sequencing the genomes of 1000 actinobacteria strains.</title>
        <authorList>
            <person name="Klenk H.-P."/>
        </authorList>
    </citation>
    <scope>NUCLEOTIDE SEQUENCE [LARGE SCALE GENOMIC DNA]</scope>
    <source>
        <strain evidence="2 3">DSM 19609</strain>
    </source>
</reference>
<name>A0ABX0SK99_9ACTN</name>
<feature type="transmembrane region" description="Helical" evidence="1">
    <location>
        <begin position="67"/>
        <end position="94"/>
    </location>
</feature>
<accession>A0ABX0SK99</accession>
<proteinExistence type="predicted"/>
<evidence type="ECO:0000313" key="2">
    <source>
        <dbReference type="EMBL" id="NIH57480.1"/>
    </source>
</evidence>
<keyword evidence="3" id="KW-1185">Reference proteome</keyword>
<evidence type="ECO:0000256" key="1">
    <source>
        <dbReference type="SAM" id="Phobius"/>
    </source>
</evidence>
<keyword evidence="1" id="KW-0812">Transmembrane</keyword>
<protein>
    <submittedName>
        <fullName evidence="2">Uncharacterized protein</fullName>
    </submittedName>
</protein>
<sequence length="124" mass="13702">MMSIRPGNGAPFEDRLWRLSHEDRDEVLRAVASGSTVRKPELAAITVEYAARYRQIGGTGMYRQRSYVVLAVVFVILAHSVWSWPGAAVVALALGLGPLLARGRVEKARCAERLNRALLNGDER</sequence>
<comment type="caution">
    <text evidence="2">The sequence shown here is derived from an EMBL/GenBank/DDBJ whole genome shotgun (WGS) entry which is preliminary data.</text>
</comment>
<dbReference type="RefSeq" id="WP_167167247.1">
    <property type="nucleotide sequence ID" value="NZ_BAAAOO010000007.1"/>
</dbReference>
<keyword evidence="1" id="KW-1133">Transmembrane helix</keyword>
<dbReference type="Proteomes" id="UP000749311">
    <property type="component" value="Unassembled WGS sequence"/>
</dbReference>
<keyword evidence="1" id="KW-0472">Membrane</keyword>
<gene>
    <name evidence="2" type="ORF">FB473_002125</name>
</gene>
<organism evidence="2 3">
    <name type="scientific">Brooklawnia cerclae</name>
    <dbReference type="NCBI Taxonomy" id="349934"/>
    <lineage>
        <taxon>Bacteria</taxon>
        <taxon>Bacillati</taxon>
        <taxon>Actinomycetota</taxon>
        <taxon>Actinomycetes</taxon>
        <taxon>Propionibacteriales</taxon>
        <taxon>Propionibacteriaceae</taxon>
        <taxon>Brooklawnia</taxon>
    </lineage>
</organism>